<name>A0A2S9XPM8_9BACT</name>
<accession>A0A2S9XPM8</accession>
<dbReference type="InterPro" id="IPR045617">
    <property type="entry name" value="DUF6445"/>
</dbReference>
<evidence type="ECO:0000313" key="2">
    <source>
        <dbReference type="Proteomes" id="UP000238823"/>
    </source>
</evidence>
<dbReference type="RefSeq" id="WP_219908135.1">
    <property type="nucleotide sequence ID" value="NZ_PVNL01000139.1"/>
</dbReference>
<protein>
    <submittedName>
        <fullName evidence="1">Uncharacterized protein</fullName>
    </submittedName>
</protein>
<comment type="caution">
    <text evidence="1">The sequence shown here is derived from an EMBL/GenBank/DDBJ whole genome shotgun (WGS) entry which is preliminary data.</text>
</comment>
<proteinExistence type="predicted"/>
<organism evidence="1 2">
    <name type="scientific">Enhygromyxa salina</name>
    <dbReference type="NCBI Taxonomy" id="215803"/>
    <lineage>
        <taxon>Bacteria</taxon>
        <taxon>Pseudomonadati</taxon>
        <taxon>Myxococcota</taxon>
        <taxon>Polyangia</taxon>
        <taxon>Nannocystales</taxon>
        <taxon>Nannocystaceae</taxon>
        <taxon>Enhygromyxa</taxon>
    </lineage>
</organism>
<dbReference type="Pfam" id="PF20043">
    <property type="entry name" value="DUF6445"/>
    <property type="match status" value="1"/>
</dbReference>
<sequence length="280" mass="31525">MRLELNSQRRVEVLRLAGSVIAVIDDTFVDIEQVREAALEQGYAIPDSGYPGLRARVSPIGGRAFVELLARVILDQLWPEGYPKAIDLDVIAADFYASALGLRERPSDLIDQHADHDVWLAAVTYLSDTDHDDEGTAFWRHRATGLTCWMSDKDPVELLWLQELLGLEFLAQLPAAIEALPRPDLQQLQAEIWRQRVGGEVAADAWERLALVRQRCNRTVVYPGWQFHSAISRAVVPAPSRREQLRLSLGTFMSVPFAFANKPSYRREVYPKAAELGLPE</sequence>
<gene>
    <name evidence="1" type="ORF">ENSA7_76360</name>
</gene>
<evidence type="ECO:0000313" key="1">
    <source>
        <dbReference type="EMBL" id="PRP94813.1"/>
    </source>
</evidence>
<reference evidence="1 2" key="1">
    <citation type="submission" date="2018-03" db="EMBL/GenBank/DDBJ databases">
        <title>Draft Genome Sequences of the Obligatory Marine Myxobacteria Enhygromyxa salina SWB007.</title>
        <authorList>
            <person name="Poehlein A."/>
            <person name="Moghaddam J.A."/>
            <person name="Harms H."/>
            <person name="Alanjari M."/>
            <person name="Koenig G.M."/>
            <person name="Daniel R."/>
            <person name="Schaeberle T.F."/>
        </authorList>
    </citation>
    <scope>NUCLEOTIDE SEQUENCE [LARGE SCALE GENOMIC DNA]</scope>
    <source>
        <strain evidence="1 2">SWB007</strain>
    </source>
</reference>
<dbReference type="AlphaFoldDB" id="A0A2S9XPM8"/>
<dbReference type="Proteomes" id="UP000238823">
    <property type="component" value="Unassembled WGS sequence"/>
</dbReference>
<dbReference type="EMBL" id="PVNL01000139">
    <property type="protein sequence ID" value="PRP94813.1"/>
    <property type="molecule type" value="Genomic_DNA"/>
</dbReference>